<organism evidence="4 5">
    <name type="scientific">Actinomadura gamaensis</name>
    <dbReference type="NCBI Taxonomy" id="1763541"/>
    <lineage>
        <taxon>Bacteria</taxon>
        <taxon>Bacillati</taxon>
        <taxon>Actinomycetota</taxon>
        <taxon>Actinomycetes</taxon>
        <taxon>Streptosporangiales</taxon>
        <taxon>Thermomonosporaceae</taxon>
        <taxon>Actinomadura</taxon>
    </lineage>
</organism>
<proteinExistence type="predicted"/>
<dbReference type="InterPro" id="IPR029016">
    <property type="entry name" value="GAF-like_dom_sf"/>
</dbReference>
<evidence type="ECO:0000256" key="1">
    <source>
        <dbReference type="ARBA" id="ARBA00023015"/>
    </source>
</evidence>
<gene>
    <name evidence="4" type="ORF">ACFPCY_06515</name>
</gene>
<feature type="domain" description="ANTAR" evidence="3">
    <location>
        <begin position="172"/>
        <end position="233"/>
    </location>
</feature>
<evidence type="ECO:0000313" key="5">
    <source>
        <dbReference type="Proteomes" id="UP001595872"/>
    </source>
</evidence>
<keyword evidence="2" id="KW-0804">Transcription</keyword>
<dbReference type="InterPro" id="IPR012074">
    <property type="entry name" value="GAF_ANTAR"/>
</dbReference>
<dbReference type="PIRSF" id="PIRSF036625">
    <property type="entry name" value="GAF_ANTAR"/>
    <property type="match status" value="1"/>
</dbReference>
<keyword evidence="5" id="KW-1185">Reference proteome</keyword>
<dbReference type="InterPro" id="IPR003018">
    <property type="entry name" value="GAF"/>
</dbReference>
<reference evidence="5" key="1">
    <citation type="journal article" date="2019" name="Int. J. Syst. Evol. Microbiol.">
        <title>The Global Catalogue of Microorganisms (GCM) 10K type strain sequencing project: providing services to taxonomists for standard genome sequencing and annotation.</title>
        <authorList>
            <consortium name="The Broad Institute Genomics Platform"/>
            <consortium name="The Broad Institute Genome Sequencing Center for Infectious Disease"/>
            <person name="Wu L."/>
            <person name="Ma J."/>
        </authorList>
    </citation>
    <scope>NUCLEOTIDE SEQUENCE [LARGE SCALE GENOMIC DNA]</scope>
    <source>
        <strain evidence="5">KLKA75</strain>
    </source>
</reference>
<evidence type="ECO:0000256" key="2">
    <source>
        <dbReference type="ARBA" id="ARBA00023163"/>
    </source>
</evidence>
<dbReference type="Pfam" id="PF03861">
    <property type="entry name" value="ANTAR"/>
    <property type="match status" value="1"/>
</dbReference>
<evidence type="ECO:0000313" key="4">
    <source>
        <dbReference type="EMBL" id="MFC4906963.1"/>
    </source>
</evidence>
<dbReference type="Pfam" id="PF13185">
    <property type="entry name" value="GAF_2"/>
    <property type="match status" value="1"/>
</dbReference>
<dbReference type="SUPFAM" id="SSF55781">
    <property type="entry name" value="GAF domain-like"/>
    <property type="match status" value="1"/>
</dbReference>
<keyword evidence="1" id="KW-0805">Transcription regulation</keyword>
<sequence>MATEQITREQRLTRAFVDLADTLVDDFEIIDYLTRLTVHAMDLLTVAAAGVLLTNRRGRLQLVAASTERVRMLELLQLQQDQGPCLDTFTTGRPVSGPDLTAAGKRWPAFAPAARQAGYSAAHGLPLRLRDDVLGTLNLFTHHTGDLPPGERRLGQALADHATIGLLGHHAAHQDGTLTRELHIAVHSRILIEQAKGVLAERRGLSVDDAAGEMRAYAGRHHRKLSDIALALIHDSPDVRALANGSGAHRS</sequence>
<accession>A0ABV9TS67</accession>
<dbReference type="Proteomes" id="UP001595872">
    <property type="component" value="Unassembled WGS sequence"/>
</dbReference>
<comment type="caution">
    <text evidence="4">The sequence shown here is derived from an EMBL/GenBank/DDBJ whole genome shotgun (WGS) entry which is preliminary data.</text>
</comment>
<dbReference type="EMBL" id="JBHSIT010000002">
    <property type="protein sequence ID" value="MFC4906963.1"/>
    <property type="molecule type" value="Genomic_DNA"/>
</dbReference>
<evidence type="ECO:0000259" key="3">
    <source>
        <dbReference type="PROSITE" id="PS50921"/>
    </source>
</evidence>
<dbReference type="SMART" id="SM01012">
    <property type="entry name" value="ANTAR"/>
    <property type="match status" value="1"/>
</dbReference>
<dbReference type="RefSeq" id="WP_378252704.1">
    <property type="nucleotide sequence ID" value="NZ_JBHSIT010000002.1"/>
</dbReference>
<dbReference type="InterPro" id="IPR005561">
    <property type="entry name" value="ANTAR"/>
</dbReference>
<name>A0ABV9TS67_9ACTN</name>
<protein>
    <submittedName>
        <fullName evidence="4">GAF and ANTAR domain-containing protein</fullName>
    </submittedName>
</protein>
<dbReference type="PROSITE" id="PS50921">
    <property type="entry name" value="ANTAR"/>
    <property type="match status" value="1"/>
</dbReference>
<dbReference type="InterPro" id="IPR036388">
    <property type="entry name" value="WH-like_DNA-bd_sf"/>
</dbReference>
<dbReference type="Gene3D" id="3.30.450.40">
    <property type="match status" value="1"/>
</dbReference>
<dbReference type="Gene3D" id="1.10.10.10">
    <property type="entry name" value="Winged helix-like DNA-binding domain superfamily/Winged helix DNA-binding domain"/>
    <property type="match status" value="1"/>
</dbReference>